<evidence type="ECO:0000313" key="1">
    <source>
        <dbReference type="EMBL" id="SVB47509.1"/>
    </source>
</evidence>
<dbReference type="AlphaFoldDB" id="A0A382EAS9"/>
<feature type="non-terminal residue" evidence="1">
    <location>
        <position position="172"/>
    </location>
</feature>
<gene>
    <name evidence="1" type="ORF">METZ01_LOCUS200363</name>
</gene>
<dbReference type="EMBL" id="UINC01043451">
    <property type="protein sequence ID" value="SVB47509.1"/>
    <property type="molecule type" value="Genomic_DNA"/>
</dbReference>
<accession>A0A382EAS9</accession>
<name>A0A382EAS9_9ZZZZ</name>
<sequence>MKNDSKISIPLVSFSSGREGWEPGPERGEKFFQSNDYTRISPPMKLPGLCYGVRIQSSCQIPLLPLGSLAVFSKTEGTALENIYAVGVQEEIPFIGKWMQKESLEGSASSRRKVFMVPTPMHVPDSRISPIAQSLHHVLLFKDLASPEKLRLIPVSKILWKHPLVYVQKRRG</sequence>
<proteinExistence type="predicted"/>
<organism evidence="1">
    <name type="scientific">marine metagenome</name>
    <dbReference type="NCBI Taxonomy" id="408172"/>
    <lineage>
        <taxon>unclassified sequences</taxon>
        <taxon>metagenomes</taxon>
        <taxon>ecological metagenomes</taxon>
    </lineage>
</organism>
<protein>
    <submittedName>
        <fullName evidence="1">Uncharacterized protein</fullName>
    </submittedName>
</protein>
<reference evidence="1" key="1">
    <citation type="submission" date="2018-05" db="EMBL/GenBank/DDBJ databases">
        <authorList>
            <person name="Lanie J.A."/>
            <person name="Ng W.-L."/>
            <person name="Kazmierczak K.M."/>
            <person name="Andrzejewski T.M."/>
            <person name="Davidsen T.M."/>
            <person name="Wayne K.J."/>
            <person name="Tettelin H."/>
            <person name="Glass J.I."/>
            <person name="Rusch D."/>
            <person name="Podicherti R."/>
            <person name="Tsui H.-C.T."/>
            <person name="Winkler M.E."/>
        </authorList>
    </citation>
    <scope>NUCLEOTIDE SEQUENCE</scope>
</reference>